<accession>A0AAV7UHG6</accession>
<comment type="caution">
    <text evidence="2">The sequence shown here is derived from an EMBL/GenBank/DDBJ whole genome shotgun (WGS) entry which is preliminary data.</text>
</comment>
<evidence type="ECO:0000313" key="3">
    <source>
        <dbReference type="Proteomes" id="UP001066276"/>
    </source>
</evidence>
<sequence length="121" mass="13508">MGKDKTARTHAFNTITQYTIPRHPTQRIPCQSGAMEAGDPLEESSEPSRSELLAAIQGFRSALEPQTQCIDMNFLRTDLRKVDNNVMTAETNTANFQGKGKVLKRQMAQLKTETAELVRQA</sequence>
<proteinExistence type="predicted"/>
<organism evidence="2 3">
    <name type="scientific">Pleurodeles waltl</name>
    <name type="common">Iberian ribbed newt</name>
    <dbReference type="NCBI Taxonomy" id="8319"/>
    <lineage>
        <taxon>Eukaryota</taxon>
        <taxon>Metazoa</taxon>
        <taxon>Chordata</taxon>
        <taxon>Craniata</taxon>
        <taxon>Vertebrata</taxon>
        <taxon>Euteleostomi</taxon>
        <taxon>Amphibia</taxon>
        <taxon>Batrachia</taxon>
        <taxon>Caudata</taxon>
        <taxon>Salamandroidea</taxon>
        <taxon>Salamandridae</taxon>
        <taxon>Pleurodelinae</taxon>
        <taxon>Pleurodeles</taxon>
    </lineage>
</organism>
<dbReference type="Proteomes" id="UP001066276">
    <property type="component" value="Chromosome 3_1"/>
</dbReference>
<feature type="region of interest" description="Disordered" evidence="1">
    <location>
        <begin position="29"/>
        <end position="48"/>
    </location>
</feature>
<reference evidence="2" key="1">
    <citation type="journal article" date="2022" name="bioRxiv">
        <title>Sequencing and chromosome-scale assembly of the giantPleurodeles waltlgenome.</title>
        <authorList>
            <person name="Brown T."/>
            <person name="Elewa A."/>
            <person name="Iarovenko S."/>
            <person name="Subramanian E."/>
            <person name="Araus A.J."/>
            <person name="Petzold A."/>
            <person name="Susuki M."/>
            <person name="Suzuki K.-i.T."/>
            <person name="Hayashi T."/>
            <person name="Toyoda A."/>
            <person name="Oliveira C."/>
            <person name="Osipova E."/>
            <person name="Leigh N.D."/>
            <person name="Simon A."/>
            <person name="Yun M.H."/>
        </authorList>
    </citation>
    <scope>NUCLEOTIDE SEQUENCE</scope>
    <source>
        <strain evidence="2">20211129_DDA</strain>
        <tissue evidence="2">Liver</tissue>
    </source>
</reference>
<evidence type="ECO:0000313" key="2">
    <source>
        <dbReference type="EMBL" id="KAJ1187800.1"/>
    </source>
</evidence>
<dbReference type="EMBL" id="JANPWB010000005">
    <property type="protein sequence ID" value="KAJ1187800.1"/>
    <property type="molecule type" value="Genomic_DNA"/>
</dbReference>
<keyword evidence="3" id="KW-1185">Reference proteome</keyword>
<protein>
    <submittedName>
        <fullName evidence="2">Uncharacterized protein</fullName>
    </submittedName>
</protein>
<dbReference type="AlphaFoldDB" id="A0AAV7UHG6"/>
<name>A0AAV7UHG6_PLEWA</name>
<evidence type="ECO:0000256" key="1">
    <source>
        <dbReference type="SAM" id="MobiDB-lite"/>
    </source>
</evidence>
<gene>
    <name evidence="2" type="ORF">NDU88_004570</name>
</gene>